<dbReference type="Pfam" id="PF25019">
    <property type="entry name" value="LRR_R13L1-DRL21"/>
    <property type="match status" value="1"/>
</dbReference>
<accession>A0AAD8IUR1</accession>
<name>A0AAD8IUR1_9APIA</name>
<feature type="domain" description="R13L1/DRL21-like LRR repeat region" evidence="1">
    <location>
        <begin position="5"/>
        <end position="93"/>
    </location>
</feature>
<evidence type="ECO:0000313" key="2">
    <source>
        <dbReference type="EMBL" id="KAK1392270.1"/>
    </source>
</evidence>
<dbReference type="InterPro" id="IPR056789">
    <property type="entry name" value="LRR_R13L1-DRL21"/>
</dbReference>
<comment type="caution">
    <text evidence="2">The sequence shown here is derived from an EMBL/GenBank/DDBJ whole genome shotgun (WGS) entry which is preliminary data.</text>
</comment>
<dbReference type="EMBL" id="JAUIZM010000003">
    <property type="protein sequence ID" value="KAK1392270.1"/>
    <property type="molecule type" value="Genomic_DNA"/>
</dbReference>
<dbReference type="Proteomes" id="UP001237642">
    <property type="component" value="Unassembled WGS sequence"/>
</dbReference>
<sequence length="123" mass="13704">MFEFYGLSNEENIEKSVKAKLCENSGIKQLVLSWRVKKGERGEWKDRGYIDDDVMKILESHPNLKESIVEGFPGMKPALWINKMANLVTITIVADGFDGTEGGSGFGNEYCPLEGSVTINVEN</sequence>
<reference evidence="2" key="2">
    <citation type="submission" date="2023-05" db="EMBL/GenBank/DDBJ databases">
        <authorList>
            <person name="Schelkunov M.I."/>
        </authorList>
    </citation>
    <scope>NUCLEOTIDE SEQUENCE</scope>
    <source>
        <strain evidence="2">Hsosn_3</strain>
        <tissue evidence="2">Leaf</tissue>
    </source>
</reference>
<reference evidence="2" key="1">
    <citation type="submission" date="2023-02" db="EMBL/GenBank/DDBJ databases">
        <title>Genome of toxic invasive species Heracleum sosnowskyi carries increased number of genes despite the absence of recent whole-genome duplications.</title>
        <authorList>
            <person name="Schelkunov M."/>
            <person name="Shtratnikova V."/>
            <person name="Makarenko M."/>
            <person name="Klepikova A."/>
            <person name="Omelchenko D."/>
            <person name="Novikova G."/>
            <person name="Obukhova E."/>
            <person name="Bogdanov V."/>
            <person name="Penin A."/>
            <person name="Logacheva M."/>
        </authorList>
    </citation>
    <scope>NUCLEOTIDE SEQUENCE</scope>
    <source>
        <strain evidence="2">Hsosn_3</strain>
        <tissue evidence="2">Leaf</tissue>
    </source>
</reference>
<protein>
    <recommendedName>
        <fullName evidence="1">R13L1/DRL21-like LRR repeat region domain-containing protein</fullName>
    </recommendedName>
</protein>
<proteinExistence type="predicted"/>
<organism evidence="2 3">
    <name type="scientific">Heracleum sosnowskyi</name>
    <dbReference type="NCBI Taxonomy" id="360622"/>
    <lineage>
        <taxon>Eukaryota</taxon>
        <taxon>Viridiplantae</taxon>
        <taxon>Streptophyta</taxon>
        <taxon>Embryophyta</taxon>
        <taxon>Tracheophyta</taxon>
        <taxon>Spermatophyta</taxon>
        <taxon>Magnoliopsida</taxon>
        <taxon>eudicotyledons</taxon>
        <taxon>Gunneridae</taxon>
        <taxon>Pentapetalae</taxon>
        <taxon>asterids</taxon>
        <taxon>campanulids</taxon>
        <taxon>Apiales</taxon>
        <taxon>Apiaceae</taxon>
        <taxon>Apioideae</taxon>
        <taxon>apioid superclade</taxon>
        <taxon>Tordylieae</taxon>
        <taxon>Tordyliinae</taxon>
        <taxon>Heracleum</taxon>
    </lineage>
</organism>
<dbReference type="AlphaFoldDB" id="A0AAD8IUR1"/>
<evidence type="ECO:0000313" key="3">
    <source>
        <dbReference type="Proteomes" id="UP001237642"/>
    </source>
</evidence>
<keyword evidence="3" id="KW-1185">Reference proteome</keyword>
<evidence type="ECO:0000259" key="1">
    <source>
        <dbReference type="Pfam" id="PF25019"/>
    </source>
</evidence>
<gene>
    <name evidence="2" type="ORF">POM88_011326</name>
</gene>